<dbReference type="EMBL" id="VLNT01000002">
    <property type="protein sequence ID" value="TSD65418.1"/>
    <property type="molecule type" value="Genomic_DNA"/>
</dbReference>
<keyword evidence="9" id="KW-1185">Reference proteome</keyword>
<dbReference type="CDD" id="cd17535">
    <property type="entry name" value="REC_NarL-like"/>
    <property type="match status" value="1"/>
</dbReference>
<keyword evidence="4" id="KW-0804">Transcription</keyword>
<evidence type="ECO:0000259" key="6">
    <source>
        <dbReference type="PROSITE" id="PS50043"/>
    </source>
</evidence>
<feature type="modified residue" description="4-aspartylphosphate" evidence="5">
    <location>
        <position position="57"/>
    </location>
</feature>
<keyword evidence="1 5" id="KW-0597">Phosphoprotein</keyword>
<proteinExistence type="predicted"/>
<dbReference type="PANTHER" id="PTHR43214:SF24">
    <property type="entry name" value="TRANSCRIPTIONAL REGULATORY PROTEIN NARL-RELATED"/>
    <property type="match status" value="1"/>
</dbReference>
<evidence type="ECO:0000259" key="7">
    <source>
        <dbReference type="PROSITE" id="PS50110"/>
    </source>
</evidence>
<evidence type="ECO:0000313" key="9">
    <source>
        <dbReference type="Proteomes" id="UP000316988"/>
    </source>
</evidence>
<evidence type="ECO:0000256" key="4">
    <source>
        <dbReference type="ARBA" id="ARBA00023163"/>
    </source>
</evidence>
<dbReference type="SUPFAM" id="SSF52172">
    <property type="entry name" value="CheY-like"/>
    <property type="match status" value="1"/>
</dbReference>
<feature type="domain" description="HTH luxR-type" evidence="6">
    <location>
        <begin position="149"/>
        <end position="214"/>
    </location>
</feature>
<name>A0A554SGF2_9ACTN</name>
<dbReference type="PANTHER" id="PTHR43214">
    <property type="entry name" value="TWO-COMPONENT RESPONSE REGULATOR"/>
    <property type="match status" value="1"/>
</dbReference>
<dbReference type="InterPro" id="IPR016032">
    <property type="entry name" value="Sig_transdc_resp-reg_C-effctor"/>
</dbReference>
<reference evidence="8 9" key="1">
    <citation type="submission" date="2019-07" db="EMBL/GenBank/DDBJ databases">
        <authorList>
            <person name="Zhao L.H."/>
        </authorList>
    </citation>
    <scope>NUCLEOTIDE SEQUENCE [LARGE SCALE GENOMIC DNA]</scope>
    <source>
        <strain evidence="8 9">Co35</strain>
    </source>
</reference>
<dbReference type="SMART" id="SM00448">
    <property type="entry name" value="REC"/>
    <property type="match status" value="1"/>
</dbReference>
<dbReference type="OrthoDB" id="9808843at2"/>
<dbReference type="PRINTS" id="PR00038">
    <property type="entry name" value="HTHLUXR"/>
</dbReference>
<dbReference type="InterPro" id="IPR039420">
    <property type="entry name" value="WalR-like"/>
</dbReference>
<dbReference type="GO" id="GO:0006355">
    <property type="term" value="P:regulation of DNA-templated transcription"/>
    <property type="evidence" value="ECO:0007669"/>
    <property type="project" value="InterPro"/>
</dbReference>
<dbReference type="Proteomes" id="UP000316988">
    <property type="component" value="Unassembled WGS sequence"/>
</dbReference>
<dbReference type="Pfam" id="PF00072">
    <property type="entry name" value="Response_reg"/>
    <property type="match status" value="1"/>
</dbReference>
<dbReference type="RefSeq" id="WP_143911543.1">
    <property type="nucleotide sequence ID" value="NZ_VLNT01000002.1"/>
</dbReference>
<accession>A0A554SGF2</accession>
<dbReference type="PROSITE" id="PS50110">
    <property type="entry name" value="RESPONSE_REGULATORY"/>
    <property type="match status" value="1"/>
</dbReference>
<keyword evidence="2" id="KW-0805">Transcription regulation</keyword>
<dbReference type="InterPro" id="IPR001789">
    <property type="entry name" value="Sig_transdc_resp-reg_receiver"/>
</dbReference>
<sequence length="216" mass="22730">MSEHIRVLLVDDDPLVRTGLAMVLGGAPDLEVVGEAGDGSEALRCLDATPVDVVLMDIRMPVMDGLTATERILQRPSTPHIIVLTTFDTDDHVVRALAAGASGFLLKDTPPPRIVDAVRTVAAGDPILSPSVTGQLIRHVASNGTTAAERAAVEALTEREREVALAVARGASNADIAKELFMSVATVKVHLGHVFAKLGVSNRVQVAIRMHDAGLS</sequence>
<dbReference type="AlphaFoldDB" id="A0A554SGF2"/>
<dbReference type="PROSITE" id="PS00622">
    <property type="entry name" value="HTH_LUXR_1"/>
    <property type="match status" value="1"/>
</dbReference>
<dbReference type="InterPro" id="IPR011006">
    <property type="entry name" value="CheY-like_superfamily"/>
</dbReference>
<gene>
    <name evidence="8" type="ORF">FNM00_03035</name>
</gene>
<organism evidence="8 9">
    <name type="scientific">Aeromicrobium piscarium</name>
    <dbReference type="NCBI Taxonomy" id="2590901"/>
    <lineage>
        <taxon>Bacteria</taxon>
        <taxon>Bacillati</taxon>
        <taxon>Actinomycetota</taxon>
        <taxon>Actinomycetes</taxon>
        <taxon>Propionibacteriales</taxon>
        <taxon>Nocardioidaceae</taxon>
        <taxon>Aeromicrobium</taxon>
    </lineage>
</organism>
<dbReference type="CDD" id="cd06170">
    <property type="entry name" value="LuxR_C_like"/>
    <property type="match status" value="1"/>
</dbReference>
<feature type="domain" description="Response regulatory" evidence="7">
    <location>
        <begin position="6"/>
        <end position="122"/>
    </location>
</feature>
<evidence type="ECO:0000256" key="5">
    <source>
        <dbReference type="PROSITE-ProRule" id="PRU00169"/>
    </source>
</evidence>
<keyword evidence="3" id="KW-0238">DNA-binding</keyword>
<protein>
    <submittedName>
        <fullName evidence="8">Response regulator transcription factor</fullName>
    </submittedName>
</protein>
<dbReference type="GO" id="GO:0000160">
    <property type="term" value="P:phosphorelay signal transduction system"/>
    <property type="evidence" value="ECO:0007669"/>
    <property type="project" value="InterPro"/>
</dbReference>
<evidence type="ECO:0000313" key="8">
    <source>
        <dbReference type="EMBL" id="TSD65418.1"/>
    </source>
</evidence>
<dbReference type="InterPro" id="IPR000792">
    <property type="entry name" value="Tscrpt_reg_LuxR_C"/>
</dbReference>
<comment type="caution">
    <text evidence="8">The sequence shown here is derived from an EMBL/GenBank/DDBJ whole genome shotgun (WGS) entry which is preliminary data.</text>
</comment>
<dbReference type="PROSITE" id="PS50043">
    <property type="entry name" value="HTH_LUXR_2"/>
    <property type="match status" value="1"/>
</dbReference>
<evidence type="ECO:0000256" key="2">
    <source>
        <dbReference type="ARBA" id="ARBA00023015"/>
    </source>
</evidence>
<dbReference type="SUPFAM" id="SSF46894">
    <property type="entry name" value="C-terminal effector domain of the bipartite response regulators"/>
    <property type="match status" value="1"/>
</dbReference>
<dbReference type="Pfam" id="PF00196">
    <property type="entry name" value="GerE"/>
    <property type="match status" value="1"/>
</dbReference>
<evidence type="ECO:0000256" key="3">
    <source>
        <dbReference type="ARBA" id="ARBA00023125"/>
    </source>
</evidence>
<dbReference type="GO" id="GO:0003677">
    <property type="term" value="F:DNA binding"/>
    <property type="evidence" value="ECO:0007669"/>
    <property type="project" value="UniProtKB-KW"/>
</dbReference>
<dbReference type="SMART" id="SM00421">
    <property type="entry name" value="HTH_LUXR"/>
    <property type="match status" value="1"/>
</dbReference>
<evidence type="ECO:0000256" key="1">
    <source>
        <dbReference type="ARBA" id="ARBA00022553"/>
    </source>
</evidence>
<dbReference type="Gene3D" id="3.40.50.2300">
    <property type="match status" value="1"/>
</dbReference>
<dbReference type="InterPro" id="IPR058245">
    <property type="entry name" value="NreC/VraR/RcsB-like_REC"/>
</dbReference>